<reference evidence="1 2" key="1">
    <citation type="journal article" date="2019" name="Int. J. Syst. Evol. Microbiol.">
        <title>The Global Catalogue of Microorganisms (GCM) 10K type strain sequencing project: providing services to taxonomists for standard genome sequencing and annotation.</title>
        <authorList>
            <consortium name="The Broad Institute Genomics Platform"/>
            <consortium name="The Broad Institute Genome Sequencing Center for Infectious Disease"/>
            <person name="Wu L."/>
            <person name="Ma J."/>
        </authorList>
    </citation>
    <scope>NUCLEOTIDE SEQUENCE [LARGE SCALE GENOMIC DNA]</scope>
    <source>
        <strain evidence="1 2">DSM 29988</strain>
    </source>
</reference>
<dbReference type="Proteomes" id="UP001596481">
    <property type="component" value="Unassembled WGS sequence"/>
</dbReference>
<keyword evidence="2" id="KW-1185">Reference proteome</keyword>
<name>A0ABD5ZAE4_9EURY</name>
<comment type="caution">
    <text evidence="1">The sequence shown here is derived from an EMBL/GenBank/DDBJ whole genome shotgun (WGS) entry which is preliminary data.</text>
</comment>
<proteinExistence type="predicted"/>
<dbReference type="EMBL" id="JBHTAA010000001">
    <property type="protein sequence ID" value="MFC7201912.1"/>
    <property type="molecule type" value="Genomic_DNA"/>
</dbReference>
<accession>A0ABD5ZAE4</accession>
<dbReference type="AlphaFoldDB" id="A0ABD5ZAE4"/>
<dbReference type="Pfam" id="PF24366">
    <property type="entry name" value="DUF7522"/>
    <property type="match status" value="1"/>
</dbReference>
<organism evidence="1 2">
    <name type="scientific">Haloferax namakaokahaiae</name>
    <dbReference type="NCBI Taxonomy" id="1748331"/>
    <lineage>
        <taxon>Archaea</taxon>
        <taxon>Methanobacteriati</taxon>
        <taxon>Methanobacteriota</taxon>
        <taxon>Stenosarchaea group</taxon>
        <taxon>Halobacteria</taxon>
        <taxon>Halobacteriales</taxon>
        <taxon>Haloferacaceae</taxon>
        <taxon>Haloferax</taxon>
    </lineage>
</organism>
<protein>
    <submittedName>
        <fullName evidence="1">Uncharacterized protein</fullName>
    </submittedName>
</protein>
<dbReference type="InterPro" id="IPR055944">
    <property type="entry name" value="DUF7522"/>
</dbReference>
<gene>
    <name evidence="1" type="ORF">ACFQJC_00140</name>
</gene>
<evidence type="ECO:0000313" key="1">
    <source>
        <dbReference type="EMBL" id="MFC7201912.1"/>
    </source>
</evidence>
<evidence type="ECO:0000313" key="2">
    <source>
        <dbReference type="Proteomes" id="UP001596481"/>
    </source>
</evidence>
<sequence length="142" mass="16256">MSDASARLVEVFRDFGGEALRDVWVFDQRTHESHYVRDDVAAALDSVDVSRFIDNERYGYVTRHTYEALYYAEYSYTVRGFDSFEQFRTFVGPHSIGVLAGFDRSDEGRDFARLDDAVQRLGDELDFSRLLPTVVDSTSDGL</sequence>
<dbReference type="RefSeq" id="WP_390221214.1">
    <property type="nucleotide sequence ID" value="NZ_JBHTAA010000001.1"/>
</dbReference>